<dbReference type="EMBL" id="CP055903">
    <property type="protein sequence ID" value="QKX63466.1"/>
    <property type="molecule type" value="Genomic_DNA"/>
</dbReference>
<dbReference type="GO" id="GO:0016788">
    <property type="term" value="F:hydrolase activity, acting on ester bonds"/>
    <property type="evidence" value="ECO:0007669"/>
    <property type="project" value="TreeGrafter"/>
</dbReference>
<dbReference type="Pfam" id="PF00149">
    <property type="entry name" value="Metallophos"/>
    <property type="match status" value="1"/>
</dbReference>
<feature type="transmembrane region" description="Helical" evidence="1">
    <location>
        <begin position="61"/>
        <end position="81"/>
    </location>
</feature>
<dbReference type="SUPFAM" id="SSF56300">
    <property type="entry name" value="Metallo-dependent phosphatases"/>
    <property type="match status" value="1"/>
</dbReference>
<feature type="domain" description="Calcineurin-like phosphoesterase" evidence="2">
    <location>
        <begin position="128"/>
        <end position="358"/>
    </location>
</feature>
<dbReference type="PANTHER" id="PTHR32440">
    <property type="entry name" value="PHOSPHATASE DCR2-RELATED-RELATED"/>
    <property type="match status" value="1"/>
</dbReference>
<dbReference type="Proteomes" id="UP000509510">
    <property type="component" value="Chromosome VI"/>
</dbReference>
<keyword evidence="1" id="KW-0472">Membrane</keyword>
<name>A0A7H8RAY8_TALRU</name>
<feature type="transmembrane region" description="Helical" evidence="1">
    <location>
        <begin position="463"/>
        <end position="480"/>
    </location>
</feature>
<evidence type="ECO:0000313" key="3">
    <source>
        <dbReference type="EMBL" id="QKX63466.1"/>
    </source>
</evidence>
<dbReference type="GO" id="GO:0005737">
    <property type="term" value="C:cytoplasm"/>
    <property type="evidence" value="ECO:0007669"/>
    <property type="project" value="TreeGrafter"/>
</dbReference>
<evidence type="ECO:0000259" key="2">
    <source>
        <dbReference type="Pfam" id="PF00149"/>
    </source>
</evidence>
<keyword evidence="1" id="KW-1133">Transmembrane helix</keyword>
<keyword evidence="1" id="KW-0812">Transmembrane</keyword>
<accession>A0A7H8RAY8</accession>
<dbReference type="GeneID" id="55998115"/>
<dbReference type="PANTHER" id="PTHR32440:SF11">
    <property type="entry name" value="METALLOPHOSPHOESTERASE DOMAIN-CONTAINING PROTEIN"/>
    <property type="match status" value="1"/>
</dbReference>
<dbReference type="CDD" id="cd07383">
    <property type="entry name" value="MPP_Dcr2"/>
    <property type="match status" value="1"/>
</dbReference>
<evidence type="ECO:0000256" key="1">
    <source>
        <dbReference type="SAM" id="Phobius"/>
    </source>
</evidence>
<protein>
    <recommendedName>
        <fullName evidence="2">Calcineurin-like phosphoesterase domain-containing protein</fullName>
    </recommendedName>
</protein>
<gene>
    <name evidence="3" type="ORF">TRUGW13939_10636</name>
</gene>
<reference evidence="4" key="1">
    <citation type="submission" date="2020-06" db="EMBL/GenBank/DDBJ databases">
        <title>A chromosome-scale genome assembly of Talaromyces rugulosus W13939.</title>
        <authorList>
            <person name="Wang B."/>
            <person name="Guo L."/>
            <person name="Ye K."/>
            <person name="Wang L."/>
        </authorList>
    </citation>
    <scope>NUCLEOTIDE SEQUENCE [LARGE SCALE GENOMIC DNA]</scope>
    <source>
        <strain evidence="4">W13939</strain>
    </source>
</reference>
<proteinExistence type="predicted"/>
<dbReference type="InterPro" id="IPR029052">
    <property type="entry name" value="Metallo-depent_PP-like"/>
</dbReference>
<dbReference type="KEGG" id="trg:TRUGW13939_10636"/>
<sequence>MRPMTTHSQLGTGTLALGRVFVVHEAGSWKTPGHASGCEKDGAAVSSTVAAAWRWRREIKCLACLCICLVLWIYALTEALGRCARSMQRQMAPTPDRMLRFTKNGTFQISVFEDLHFAENSDKDVLSQRVMKSVLSTESPQLVVINGDLVSGEQTSSSNSYTYLHQVVSPLVDRGLLWASTYGNHDSNPNLDPWQDIFVQEKQYTNSLTQSMVSHPDAGVTNYYLPVYSSETEVPALILWFFDSKGGRVPSNRISKRDTNRPDWVDQSVVDWFNETNSDLRDKYGRVVPSLAFYHIPADAMRAYQDDGVNPHTAPGINGETVVQQGSGDTSYTGQDTEFMRALLNTAGLMATFSGHDHDNDWCFKWDGNTTAQNLSGNGLNMCYGRHTGYGGYGDASRGGRQIVLNEKTVQDEVETWILLEDGTISAHVTLNATYGQDRYSPGIKRAAGVLDSAAPHLNSPEPLLFMTYLWFPIFMLFYLKH</sequence>
<dbReference type="Gene3D" id="3.60.21.10">
    <property type="match status" value="1"/>
</dbReference>
<dbReference type="AlphaFoldDB" id="A0A7H8RAY8"/>
<keyword evidence="4" id="KW-1185">Reference proteome</keyword>
<dbReference type="RefSeq" id="XP_035349640.1">
    <property type="nucleotide sequence ID" value="XM_035493747.1"/>
</dbReference>
<organism evidence="3 4">
    <name type="scientific">Talaromyces rugulosus</name>
    <name type="common">Penicillium rugulosum</name>
    <dbReference type="NCBI Taxonomy" id="121627"/>
    <lineage>
        <taxon>Eukaryota</taxon>
        <taxon>Fungi</taxon>
        <taxon>Dikarya</taxon>
        <taxon>Ascomycota</taxon>
        <taxon>Pezizomycotina</taxon>
        <taxon>Eurotiomycetes</taxon>
        <taxon>Eurotiomycetidae</taxon>
        <taxon>Eurotiales</taxon>
        <taxon>Trichocomaceae</taxon>
        <taxon>Talaromyces</taxon>
        <taxon>Talaromyces sect. Islandici</taxon>
    </lineage>
</organism>
<dbReference type="InterPro" id="IPR004843">
    <property type="entry name" value="Calcineurin-like_PHP"/>
</dbReference>
<evidence type="ECO:0000313" key="4">
    <source>
        <dbReference type="Proteomes" id="UP000509510"/>
    </source>
</evidence>
<dbReference type="OrthoDB" id="783096at2759"/>